<keyword evidence="4" id="KW-1185">Reference proteome</keyword>
<dbReference type="InterPro" id="IPR002201">
    <property type="entry name" value="Glyco_trans_9"/>
</dbReference>
<dbReference type="PANTHER" id="PTHR30160:SF7">
    <property type="entry name" value="ADP-HEPTOSE--LPS HEPTOSYLTRANSFERASE 2"/>
    <property type="match status" value="1"/>
</dbReference>
<organism evidence="3 4">
    <name type="scientific">Brunnivagina elsteri CCALA 953</name>
    <dbReference type="NCBI Taxonomy" id="987040"/>
    <lineage>
        <taxon>Bacteria</taxon>
        <taxon>Bacillati</taxon>
        <taxon>Cyanobacteriota</taxon>
        <taxon>Cyanophyceae</taxon>
        <taxon>Nostocales</taxon>
        <taxon>Calotrichaceae</taxon>
        <taxon>Brunnivagina</taxon>
    </lineage>
</organism>
<dbReference type="GO" id="GO:0009244">
    <property type="term" value="P:lipopolysaccharide core region biosynthetic process"/>
    <property type="evidence" value="ECO:0007669"/>
    <property type="project" value="TreeGrafter"/>
</dbReference>
<accession>A0A2A2TQ38</accession>
<dbReference type="SUPFAM" id="SSF53756">
    <property type="entry name" value="UDP-Glycosyltransferase/glycogen phosphorylase"/>
    <property type="match status" value="1"/>
</dbReference>
<evidence type="ECO:0000313" key="4">
    <source>
        <dbReference type="Proteomes" id="UP000218238"/>
    </source>
</evidence>
<comment type="caution">
    <text evidence="3">The sequence shown here is derived from an EMBL/GenBank/DDBJ whole genome shotgun (WGS) entry which is preliminary data.</text>
</comment>
<sequence>MRIIALVSGGISDQILFFPTIDDIKRYYPNAQIDVVTEPRSKIAYRVSKSVSDVITFDFRDRNSLADWGNLVGTIRDREYDVAITFGQSWFISLLLWLTGIPTRVGFKGKGSGFLTHAVPLNKRQYAPFIYHDLLKGIGINSPCPELTVNVPKSDIEWATNEQKRLGIKDSGYVLIYGTSSESPSGFISSKEIKPLSKTNSPQIRGTDNIYPVENWVHIIQAFQQKQPEMPIIVIAEPNDEVFIRSIKESIPNIKVMLADDIGKLTAIIAGANLMLCTDSAPIHLSVAVQTYTIVLFGSAEPTTLLPQSDKFLAIKSLTGKLTDIPVATVLEKVWGG</sequence>
<name>A0A2A2TQ38_9CYAN</name>
<evidence type="ECO:0000256" key="1">
    <source>
        <dbReference type="ARBA" id="ARBA00022676"/>
    </source>
</evidence>
<protein>
    <submittedName>
        <fullName evidence="3">Glycosyltransferase</fullName>
    </submittedName>
</protein>
<dbReference type="CDD" id="cd03789">
    <property type="entry name" value="GT9_LPS_heptosyltransferase"/>
    <property type="match status" value="1"/>
</dbReference>
<dbReference type="PANTHER" id="PTHR30160">
    <property type="entry name" value="TETRAACYLDISACCHARIDE 4'-KINASE-RELATED"/>
    <property type="match status" value="1"/>
</dbReference>
<evidence type="ECO:0000313" key="3">
    <source>
        <dbReference type="EMBL" id="PAX60631.1"/>
    </source>
</evidence>
<dbReference type="Proteomes" id="UP000218238">
    <property type="component" value="Unassembled WGS sequence"/>
</dbReference>
<dbReference type="GO" id="GO:0005829">
    <property type="term" value="C:cytosol"/>
    <property type="evidence" value="ECO:0007669"/>
    <property type="project" value="TreeGrafter"/>
</dbReference>
<keyword evidence="2 3" id="KW-0808">Transferase</keyword>
<dbReference type="OrthoDB" id="9797795at2"/>
<evidence type="ECO:0000256" key="2">
    <source>
        <dbReference type="ARBA" id="ARBA00022679"/>
    </source>
</evidence>
<dbReference type="InterPro" id="IPR051199">
    <property type="entry name" value="LPS_LOS_Heptosyltrfase"/>
</dbReference>
<dbReference type="Pfam" id="PF01075">
    <property type="entry name" value="Glyco_transf_9"/>
    <property type="match status" value="1"/>
</dbReference>
<dbReference type="RefSeq" id="WP_095719869.1">
    <property type="nucleotide sequence ID" value="NZ_NTFS01000004.1"/>
</dbReference>
<keyword evidence="1" id="KW-0328">Glycosyltransferase</keyword>
<proteinExistence type="predicted"/>
<reference evidence="3 4" key="1">
    <citation type="submission" date="2017-08" db="EMBL/GenBank/DDBJ databases">
        <title>Draft genome sequence of filamentous cyanobacterium Calothrix elsteri CCALA 953.</title>
        <authorList>
            <person name="Gagunashvili A.N."/>
            <person name="Elster J."/>
            <person name="Andresson O.S."/>
        </authorList>
    </citation>
    <scope>NUCLEOTIDE SEQUENCE [LARGE SCALE GENOMIC DNA]</scope>
    <source>
        <strain evidence="3 4">CCALA 953</strain>
    </source>
</reference>
<dbReference type="GO" id="GO:0008713">
    <property type="term" value="F:ADP-heptose-lipopolysaccharide heptosyltransferase activity"/>
    <property type="evidence" value="ECO:0007669"/>
    <property type="project" value="TreeGrafter"/>
</dbReference>
<dbReference type="Gene3D" id="3.40.50.2000">
    <property type="entry name" value="Glycogen Phosphorylase B"/>
    <property type="match status" value="2"/>
</dbReference>
<gene>
    <name evidence="3" type="ORF">CK510_00825</name>
</gene>
<dbReference type="EMBL" id="NTFS01000004">
    <property type="protein sequence ID" value="PAX60631.1"/>
    <property type="molecule type" value="Genomic_DNA"/>
</dbReference>
<dbReference type="AlphaFoldDB" id="A0A2A2TQ38"/>